<dbReference type="GeneTree" id="ENSGT00940000158477"/>
<accession>A0A8K9USI2</accession>
<feature type="region of interest" description="Disordered" evidence="5">
    <location>
        <begin position="153"/>
        <end position="192"/>
    </location>
</feature>
<reference evidence="7" key="1">
    <citation type="submission" date="2020-07" db="EMBL/GenBank/DDBJ databases">
        <title>A long reads based de novo assembly of the rainbow trout Arlee double haploid line genome.</title>
        <authorList>
            <person name="Gao G."/>
            <person name="Palti Y."/>
        </authorList>
    </citation>
    <scope>NUCLEOTIDE SEQUENCE [LARGE SCALE GENOMIC DNA]</scope>
</reference>
<evidence type="ECO:0000256" key="1">
    <source>
        <dbReference type="ARBA" id="ARBA00001988"/>
    </source>
</evidence>
<keyword evidence="4" id="KW-0009">Actin-binding</keyword>
<dbReference type="PANTHER" id="PTHR13738">
    <property type="entry name" value="TROPONIN I"/>
    <property type="match status" value="1"/>
</dbReference>
<dbReference type="PANTHER" id="PTHR13738:SF13">
    <property type="entry name" value="TROPONIN"/>
    <property type="match status" value="1"/>
</dbReference>
<evidence type="ECO:0000313" key="7">
    <source>
        <dbReference type="Ensembl" id="ENSOMYP00000110216.1"/>
    </source>
</evidence>
<feature type="compositionally biased region" description="Basic and acidic residues" evidence="5">
    <location>
        <begin position="157"/>
        <end position="176"/>
    </location>
</feature>
<name>A0A8K9USI2_ONCMY</name>
<dbReference type="AlphaFoldDB" id="A0A8K9USI2"/>
<dbReference type="GO" id="GO:0003009">
    <property type="term" value="P:skeletal muscle contraction"/>
    <property type="evidence" value="ECO:0007669"/>
    <property type="project" value="TreeGrafter"/>
</dbReference>
<dbReference type="Gene3D" id="6.10.250.180">
    <property type="match status" value="1"/>
</dbReference>
<dbReference type="GO" id="GO:0005861">
    <property type="term" value="C:troponin complex"/>
    <property type="evidence" value="ECO:0007669"/>
    <property type="project" value="InterPro"/>
</dbReference>
<keyword evidence="3" id="KW-0514">Muscle protein</keyword>
<evidence type="ECO:0000256" key="2">
    <source>
        <dbReference type="ARBA" id="ARBA00009930"/>
    </source>
</evidence>
<dbReference type="InterPro" id="IPR001978">
    <property type="entry name" value="Troponin"/>
</dbReference>
<comment type="similarity">
    <text evidence="2">Belongs to the troponin I family.</text>
</comment>
<evidence type="ECO:0000313" key="8">
    <source>
        <dbReference type="Proteomes" id="UP000694395"/>
    </source>
</evidence>
<dbReference type="GO" id="GO:0060048">
    <property type="term" value="P:cardiac muscle contraction"/>
    <property type="evidence" value="ECO:0007669"/>
    <property type="project" value="TreeGrafter"/>
</dbReference>
<protein>
    <submittedName>
        <fullName evidence="7">Troponin T3, fast skeletal type</fullName>
    </submittedName>
</protein>
<dbReference type="GO" id="GO:0003779">
    <property type="term" value="F:actin binding"/>
    <property type="evidence" value="ECO:0007669"/>
    <property type="project" value="UniProtKB-KW"/>
</dbReference>
<organism evidence="7 8">
    <name type="scientific">Oncorhynchus mykiss</name>
    <name type="common">Rainbow trout</name>
    <name type="synonym">Salmo gairdneri</name>
    <dbReference type="NCBI Taxonomy" id="8022"/>
    <lineage>
        <taxon>Eukaryota</taxon>
        <taxon>Metazoa</taxon>
        <taxon>Chordata</taxon>
        <taxon>Craniata</taxon>
        <taxon>Vertebrata</taxon>
        <taxon>Euteleostomi</taxon>
        <taxon>Actinopterygii</taxon>
        <taxon>Neopterygii</taxon>
        <taxon>Teleostei</taxon>
        <taxon>Protacanthopterygii</taxon>
        <taxon>Salmoniformes</taxon>
        <taxon>Salmonidae</taxon>
        <taxon>Salmoninae</taxon>
        <taxon>Oncorhynchus</taxon>
    </lineage>
</organism>
<dbReference type="Proteomes" id="UP000694395">
    <property type="component" value="Chromosome 2"/>
</dbReference>
<proteinExistence type="inferred from homology"/>
<evidence type="ECO:0000256" key="5">
    <source>
        <dbReference type="SAM" id="MobiDB-lite"/>
    </source>
</evidence>
<reference evidence="7" key="3">
    <citation type="submission" date="2025-09" db="UniProtKB">
        <authorList>
            <consortium name="Ensembl"/>
        </authorList>
    </citation>
    <scope>IDENTIFICATION</scope>
</reference>
<dbReference type="Ensembl" id="ENSOMYT00000133198.1">
    <property type="protein sequence ID" value="ENSOMYP00000110216.1"/>
    <property type="gene ID" value="ENSOMYG00000014129.2"/>
</dbReference>
<dbReference type="InterPro" id="IPR050875">
    <property type="entry name" value="Troponin_I"/>
</dbReference>
<dbReference type="InterPro" id="IPR038077">
    <property type="entry name" value="Troponin_sf"/>
</dbReference>
<evidence type="ECO:0000256" key="6">
    <source>
        <dbReference type="SAM" id="SignalP"/>
    </source>
</evidence>
<dbReference type="Pfam" id="PF00992">
    <property type="entry name" value="Troponin"/>
    <property type="match status" value="1"/>
</dbReference>
<comment type="function">
    <text evidence="1">Troponin I is the inhibitory subunit of troponin, the thin filament regulatory complex which confers calcium-sensitivity to striated muscle actomyosin ATPase activity.</text>
</comment>
<keyword evidence="8" id="KW-1185">Reference proteome</keyword>
<dbReference type="SUPFAM" id="SSF90250">
    <property type="entry name" value="Troponin coil-coiled subunits"/>
    <property type="match status" value="1"/>
</dbReference>
<evidence type="ECO:0000256" key="4">
    <source>
        <dbReference type="ARBA" id="ARBA00023203"/>
    </source>
</evidence>
<feature type="chain" id="PRO_5035480104" evidence="6">
    <location>
        <begin position="19"/>
        <end position="192"/>
    </location>
</feature>
<feature type="signal peptide" evidence="6">
    <location>
        <begin position="1"/>
        <end position="18"/>
    </location>
</feature>
<dbReference type="Gene3D" id="1.20.5.350">
    <property type="match status" value="1"/>
</dbReference>
<reference evidence="7" key="2">
    <citation type="submission" date="2025-08" db="UniProtKB">
        <authorList>
            <consortium name="Ensembl"/>
        </authorList>
    </citation>
    <scope>IDENTIFICATION</scope>
</reference>
<gene>
    <name evidence="7" type="primary">LOC110492922</name>
</gene>
<keyword evidence="6" id="KW-0732">Signal</keyword>
<evidence type="ECO:0000256" key="3">
    <source>
        <dbReference type="ARBA" id="ARBA00023179"/>
    </source>
</evidence>
<sequence>MSWFGVLLNLTFSPLSNSKKGNVSSSRKHTLKSCMLAVAKDLLEAEALEKVKERERYMEENCPLLEIPHSKDDLVELCTKMYDKINVIDEERYNLEYKAVMVCNEVIDLNIKIIDMRGKFKKPALKKVRMSADAMLQALLGSKHKVTMDLRSNLKQVKKDEKKEDKDLRDVGDHGSEIQSETSEEGSQRGCE</sequence>